<sequence length="204" mass="23059">MNFGAYMECVLRCPYLEDEERDTINSILKSAREKSERSLRMPPGMKGNYVEPEYFEEAIQTTVYEGPRSKRLKTQVVRWLSVPYFFLGTTDSSSDKDVDDMDTKPHFFATGYTAEGEFFQVAQLWCLILGDCLVVSCARRAMSDLPGRLIDIVTLPPADPTHPLTGERAPVIEVSDGGIKVWLLPLEKCETWAGIRCKFCGSRV</sequence>
<accession>A0A8E2EYZ8</accession>
<evidence type="ECO:0000313" key="1">
    <source>
        <dbReference type="EMBL" id="OCL07525.1"/>
    </source>
</evidence>
<protein>
    <submittedName>
        <fullName evidence="1">Uncharacterized protein</fullName>
    </submittedName>
</protein>
<dbReference type="Proteomes" id="UP000250140">
    <property type="component" value="Unassembled WGS sequence"/>
</dbReference>
<name>A0A8E2EYZ8_9PEZI</name>
<evidence type="ECO:0000313" key="2">
    <source>
        <dbReference type="Proteomes" id="UP000250140"/>
    </source>
</evidence>
<proteinExistence type="predicted"/>
<dbReference type="EMBL" id="KV749850">
    <property type="protein sequence ID" value="OCL07525.1"/>
    <property type="molecule type" value="Genomic_DNA"/>
</dbReference>
<dbReference type="OrthoDB" id="5430750at2759"/>
<gene>
    <name evidence="1" type="ORF">AOQ84DRAFT_440141</name>
</gene>
<dbReference type="AlphaFoldDB" id="A0A8E2EYZ8"/>
<keyword evidence="2" id="KW-1185">Reference proteome</keyword>
<reference evidence="1 2" key="1">
    <citation type="journal article" date="2016" name="Nat. Commun.">
        <title>Ectomycorrhizal ecology is imprinted in the genome of the dominant symbiotic fungus Cenococcum geophilum.</title>
        <authorList>
            <consortium name="DOE Joint Genome Institute"/>
            <person name="Peter M."/>
            <person name="Kohler A."/>
            <person name="Ohm R.A."/>
            <person name="Kuo A."/>
            <person name="Krutzmann J."/>
            <person name="Morin E."/>
            <person name="Arend M."/>
            <person name="Barry K.W."/>
            <person name="Binder M."/>
            <person name="Choi C."/>
            <person name="Clum A."/>
            <person name="Copeland A."/>
            <person name="Grisel N."/>
            <person name="Haridas S."/>
            <person name="Kipfer T."/>
            <person name="LaButti K."/>
            <person name="Lindquist E."/>
            <person name="Lipzen A."/>
            <person name="Maire R."/>
            <person name="Meier B."/>
            <person name="Mihaltcheva S."/>
            <person name="Molinier V."/>
            <person name="Murat C."/>
            <person name="Poggeler S."/>
            <person name="Quandt C.A."/>
            <person name="Sperisen C."/>
            <person name="Tritt A."/>
            <person name="Tisserant E."/>
            <person name="Crous P.W."/>
            <person name="Henrissat B."/>
            <person name="Nehls U."/>
            <person name="Egli S."/>
            <person name="Spatafora J.W."/>
            <person name="Grigoriev I.V."/>
            <person name="Martin F.M."/>
        </authorList>
    </citation>
    <scope>NUCLEOTIDE SEQUENCE [LARGE SCALE GENOMIC DNA]</scope>
    <source>
        <strain evidence="1 2">CBS 207.34</strain>
    </source>
</reference>
<organism evidence="1 2">
    <name type="scientific">Glonium stellatum</name>
    <dbReference type="NCBI Taxonomy" id="574774"/>
    <lineage>
        <taxon>Eukaryota</taxon>
        <taxon>Fungi</taxon>
        <taxon>Dikarya</taxon>
        <taxon>Ascomycota</taxon>
        <taxon>Pezizomycotina</taxon>
        <taxon>Dothideomycetes</taxon>
        <taxon>Pleosporomycetidae</taxon>
        <taxon>Gloniales</taxon>
        <taxon>Gloniaceae</taxon>
        <taxon>Glonium</taxon>
    </lineage>
</organism>